<keyword evidence="2" id="KW-1185">Reference proteome</keyword>
<dbReference type="EMBL" id="JAUEPU010000042">
    <property type="protein sequence ID" value="KAK0488050.1"/>
    <property type="molecule type" value="Genomic_DNA"/>
</dbReference>
<proteinExistence type="predicted"/>
<evidence type="ECO:0000313" key="1">
    <source>
        <dbReference type="EMBL" id="KAK0488050.1"/>
    </source>
</evidence>
<dbReference type="AlphaFoldDB" id="A0AA39PPC7"/>
<evidence type="ECO:0000313" key="2">
    <source>
        <dbReference type="Proteomes" id="UP001175228"/>
    </source>
</evidence>
<name>A0AA39PPC7_9AGAR</name>
<organism evidence="1 2">
    <name type="scientific">Armillaria luteobubalina</name>
    <dbReference type="NCBI Taxonomy" id="153913"/>
    <lineage>
        <taxon>Eukaryota</taxon>
        <taxon>Fungi</taxon>
        <taxon>Dikarya</taxon>
        <taxon>Basidiomycota</taxon>
        <taxon>Agaricomycotina</taxon>
        <taxon>Agaricomycetes</taxon>
        <taxon>Agaricomycetidae</taxon>
        <taxon>Agaricales</taxon>
        <taxon>Marasmiineae</taxon>
        <taxon>Physalacriaceae</taxon>
        <taxon>Armillaria</taxon>
    </lineage>
</organism>
<sequence>MGPQSYTLFRANYLFIYPFETPLRRYEVTSEEDVLVIATFMRRCLRLDSDKPSAEQLLDDALCVEKSV</sequence>
<dbReference type="Proteomes" id="UP001175228">
    <property type="component" value="Unassembled WGS sequence"/>
</dbReference>
<reference evidence="1" key="1">
    <citation type="submission" date="2023-06" db="EMBL/GenBank/DDBJ databases">
        <authorList>
            <consortium name="Lawrence Berkeley National Laboratory"/>
            <person name="Ahrendt S."/>
            <person name="Sahu N."/>
            <person name="Indic B."/>
            <person name="Wong-Bajracharya J."/>
            <person name="Merenyi Z."/>
            <person name="Ke H.-M."/>
            <person name="Monk M."/>
            <person name="Kocsube S."/>
            <person name="Drula E."/>
            <person name="Lipzen A."/>
            <person name="Balint B."/>
            <person name="Henrissat B."/>
            <person name="Andreopoulos B."/>
            <person name="Martin F.M."/>
            <person name="Harder C.B."/>
            <person name="Rigling D."/>
            <person name="Ford K.L."/>
            <person name="Foster G.D."/>
            <person name="Pangilinan J."/>
            <person name="Papanicolaou A."/>
            <person name="Barry K."/>
            <person name="LaButti K."/>
            <person name="Viragh M."/>
            <person name="Koriabine M."/>
            <person name="Yan M."/>
            <person name="Riley R."/>
            <person name="Champramary S."/>
            <person name="Plett K.L."/>
            <person name="Tsai I.J."/>
            <person name="Slot J."/>
            <person name="Sipos G."/>
            <person name="Plett J."/>
            <person name="Nagy L.G."/>
            <person name="Grigoriev I.V."/>
        </authorList>
    </citation>
    <scope>NUCLEOTIDE SEQUENCE</scope>
    <source>
        <strain evidence="1">HWK02</strain>
    </source>
</reference>
<accession>A0AA39PPC7</accession>
<protein>
    <submittedName>
        <fullName evidence="1">Uncharacterized protein</fullName>
    </submittedName>
</protein>
<comment type="caution">
    <text evidence="1">The sequence shown here is derived from an EMBL/GenBank/DDBJ whole genome shotgun (WGS) entry which is preliminary data.</text>
</comment>
<gene>
    <name evidence="1" type="ORF">EDD18DRAFT_1191928</name>
</gene>